<keyword evidence="4" id="KW-1185">Reference proteome</keyword>
<keyword evidence="1" id="KW-1133">Transmembrane helix</keyword>
<gene>
    <name evidence="3" type="ORF">PHYBLDRAFT_161398</name>
</gene>
<keyword evidence="1" id="KW-0472">Membrane</keyword>
<reference evidence="4" key="1">
    <citation type="submission" date="2015-06" db="EMBL/GenBank/DDBJ databases">
        <title>Expansion of signal transduction pathways in fungi by whole-genome duplication.</title>
        <authorList>
            <consortium name="DOE Joint Genome Institute"/>
            <person name="Corrochano L.M."/>
            <person name="Kuo A."/>
            <person name="Marcet-Houben M."/>
            <person name="Polaino S."/>
            <person name="Salamov A."/>
            <person name="Villalobos J.M."/>
            <person name="Alvarez M.I."/>
            <person name="Avalos J."/>
            <person name="Benito E.P."/>
            <person name="Benoit I."/>
            <person name="Burger G."/>
            <person name="Camino L.P."/>
            <person name="Canovas D."/>
            <person name="Cerda-Olmedo E."/>
            <person name="Cheng J.-F."/>
            <person name="Dominguez A."/>
            <person name="Elias M."/>
            <person name="Eslava A.P."/>
            <person name="Glaser F."/>
            <person name="Grimwood J."/>
            <person name="Gutierrez G."/>
            <person name="Heitman J."/>
            <person name="Henrissat B."/>
            <person name="Iturriaga E.A."/>
            <person name="Lang B.F."/>
            <person name="Lavin J.L."/>
            <person name="Lee S."/>
            <person name="Li W."/>
            <person name="Lindquist E."/>
            <person name="Lopez-Garcia S."/>
            <person name="Luque E.M."/>
            <person name="Marcos A.T."/>
            <person name="Martin J."/>
            <person name="McCluskey K."/>
            <person name="Medina H.R."/>
            <person name="Miralles-Duran A."/>
            <person name="Miyazaki A."/>
            <person name="Munoz-Torres E."/>
            <person name="Oguiza J.A."/>
            <person name="Ohm R."/>
            <person name="Olmedo M."/>
            <person name="Orejas M."/>
            <person name="Ortiz-Castellanos L."/>
            <person name="Pisabarro A.G."/>
            <person name="Rodriguez-Romero J."/>
            <person name="Ruiz-Herrera J."/>
            <person name="Ruiz-Vazquez R."/>
            <person name="Sanz C."/>
            <person name="Schackwitz W."/>
            <person name="Schmutz J."/>
            <person name="Shahriari M."/>
            <person name="Shelest E."/>
            <person name="Silva-Franco F."/>
            <person name="Soanes D."/>
            <person name="Syed K."/>
            <person name="Tagua V.G."/>
            <person name="Talbot N.J."/>
            <person name="Thon M."/>
            <person name="De vries R.P."/>
            <person name="Wiebenga A."/>
            <person name="Yadav J.S."/>
            <person name="Braun E.L."/>
            <person name="Baker S."/>
            <person name="Garre V."/>
            <person name="Horwitz B."/>
            <person name="Torres-Martinez S."/>
            <person name="Idnurm A."/>
            <person name="Herrera-Estrella A."/>
            <person name="Gabaldon T."/>
            <person name="Grigoriev I.V."/>
        </authorList>
    </citation>
    <scope>NUCLEOTIDE SEQUENCE [LARGE SCALE GENOMIC DNA]</scope>
    <source>
        <strain evidence="4">NRRL 1555(-)</strain>
    </source>
</reference>
<dbReference type="InParanoid" id="A0A167R3K0"/>
<keyword evidence="1" id="KW-0812">Transmembrane</keyword>
<dbReference type="OrthoDB" id="10388868at2759"/>
<accession>A0A167R3K0</accession>
<dbReference type="Proteomes" id="UP000077315">
    <property type="component" value="Unassembled WGS sequence"/>
</dbReference>
<evidence type="ECO:0000313" key="4">
    <source>
        <dbReference type="Proteomes" id="UP000077315"/>
    </source>
</evidence>
<feature type="transmembrane region" description="Helical" evidence="1">
    <location>
        <begin position="470"/>
        <end position="488"/>
    </location>
</feature>
<feature type="transmembrane region" description="Helical" evidence="1">
    <location>
        <begin position="439"/>
        <end position="458"/>
    </location>
</feature>
<dbReference type="GeneID" id="28995299"/>
<feature type="chain" id="PRO_5007891747" evidence="2">
    <location>
        <begin position="23"/>
        <end position="531"/>
    </location>
</feature>
<dbReference type="RefSeq" id="XP_018298799.1">
    <property type="nucleotide sequence ID" value="XM_018434393.1"/>
</dbReference>
<sequence>MSFREFIFLCALLYIIVPECFAAPIEIQEAIEGQSSNQINKTKTYTILKTIVLGYFTHIMTIRPSPDTDQKNTLFWRIAFFVYPTMGIGTATTAILSACESDKILGIDIFQDFFAKRKEDALKKRGKGGMSWIAVFLSDIWDSIKCVFLQLLGALSIRTYTPNEKEPDKDPAEFQKEVDNLTEEIIEFEQANGRTLPREPDNVACLAAVLLVLKPRQARRVKHCILNSSLYLGFDLKDEEIETDKDKLICTEDMTITGSGSIHKYQAGVKPHSARYLTPTMLKQLQSAHYLDNTSYMGMCITFGQLAYTIIECVDADGDKWAKVIMIIYMIMSVLQTTSLWILHKQIAAFSIYYDKPINYEGSENYDKPINYRGSEDYDKQKDEDDIIINPMGDSSSLFEQIMPRLNDILYENSFLDKIVKQEALYPDNGYKTFTEHKYWAYMLSGFGGLTVSLLVGIWADYKAHSTTQWIVLAWILSPLLLIILTILQKVTITEKGILYSLSVYFIYLIGIAGAACVLAATVEGYSIKTE</sequence>
<protein>
    <submittedName>
        <fullName evidence="3">Uncharacterized protein</fullName>
    </submittedName>
</protein>
<evidence type="ECO:0000313" key="3">
    <source>
        <dbReference type="EMBL" id="OAD80759.1"/>
    </source>
</evidence>
<feature type="transmembrane region" description="Helical" evidence="1">
    <location>
        <begin position="321"/>
        <end position="343"/>
    </location>
</feature>
<feature type="signal peptide" evidence="2">
    <location>
        <begin position="1"/>
        <end position="22"/>
    </location>
</feature>
<evidence type="ECO:0000256" key="2">
    <source>
        <dbReference type="SAM" id="SignalP"/>
    </source>
</evidence>
<dbReference type="EMBL" id="KV440971">
    <property type="protein sequence ID" value="OAD80759.1"/>
    <property type="molecule type" value="Genomic_DNA"/>
</dbReference>
<name>A0A167R3K0_PHYB8</name>
<proteinExistence type="predicted"/>
<organism evidence="3 4">
    <name type="scientific">Phycomyces blakesleeanus (strain ATCC 8743b / DSM 1359 / FGSC 10004 / NBRC 33097 / NRRL 1555)</name>
    <dbReference type="NCBI Taxonomy" id="763407"/>
    <lineage>
        <taxon>Eukaryota</taxon>
        <taxon>Fungi</taxon>
        <taxon>Fungi incertae sedis</taxon>
        <taxon>Mucoromycota</taxon>
        <taxon>Mucoromycotina</taxon>
        <taxon>Mucoromycetes</taxon>
        <taxon>Mucorales</taxon>
        <taxon>Phycomycetaceae</taxon>
        <taxon>Phycomyces</taxon>
    </lineage>
</organism>
<keyword evidence="2" id="KW-0732">Signal</keyword>
<dbReference type="VEuPathDB" id="FungiDB:PHYBLDRAFT_161398"/>
<dbReference type="AlphaFoldDB" id="A0A167R3K0"/>
<feature type="transmembrane region" description="Helical" evidence="1">
    <location>
        <begin position="500"/>
        <end position="523"/>
    </location>
</feature>
<evidence type="ECO:0000256" key="1">
    <source>
        <dbReference type="SAM" id="Phobius"/>
    </source>
</evidence>